<proteinExistence type="predicted"/>
<evidence type="ECO:0000313" key="8">
    <source>
        <dbReference type="EMBL" id="GLD50716.1"/>
    </source>
</evidence>
<dbReference type="InterPro" id="IPR012896">
    <property type="entry name" value="Integrin_bsu_tail"/>
</dbReference>
<evidence type="ECO:0000259" key="7">
    <source>
        <dbReference type="SMART" id="SM01242"/>
    </source>
</evidence>
<dbReference type="Proteomes" id="UP001279410">
    <property type="component" value="Unassembled WGS sequence"/>
</dbReference>
<dbReference type="GO" id="GO:0019901">
    <property type="term" value="F:protein kinase binding"/>
    <property type="evidence" value="ECO:0007669"/>
    <property type="project" value="TreeGrafter"/>
</dbReference>
<protein>
    <submittedName>
        <fullName evidence="8">Integrin beta-1-like protein</fullName>
    </submittedName>
</protein>
<dbReference type="GO" id="GO:0009986">
    <property type="term" value="C:cell surface"/>
    <property type="evidence" value="ECO:0007669"/>
    <property type="project" value="TreeGrafter"/>
</dbReference>
<sequence>MPTSALHSQAPQPLLQGIETVPAFSYKKRHRLTEERNRSISWSVSSADLRNLDSSEAGFRCHHAGGSLRGKIQQKFTVENTASATFNCEPLNNKLCGGHGRCECRKCICDADYTGSACDCSLDTSTCLAKNGQICNGRGTCDCGICKCTNPKFQGPTCETCPTCPGVCAEHKDCVQCRAFDAGPKKETCEQECSYFNLIKVSDRDKLPQPTDQSYPLSHCKERDANDYWFYYTYAIRNDTKEHRHKMDLRLLLIASLSVVLGGSWAQQEGSICIKANAQSCGECIQVAETCGWCSDE</sequence>
<dbReference type="GO" id="GO:0005178">
    <property type="term" value="F:integrin binding"/>
    <property type="evidence" value="ECO:0007669"/>
    <property type="project" value="TreeGrafter"/>
</dbReference>
<dbReference type="PROSITE" id="PS52047">
    <property type="entry name" value="I_EGF_2"/>
    <property type="match status" value="1"/>
</dbReference>
<dbReference type="InterPro" id="IPR057243">
    <property type="entry name" value="Integrin_I-EGF_CS"/>
</dbReference>
<evidence type="ECO:0000256" key="1">
    <source>
        <dbReference type="ARBA" id="ARBA00022536"/>
    </source>
</evidence>
<keyword evidence="1" id="KW-0245">EGF-like domain</keyword>
<dbReference type="GO" id="GO:0001968">
    <property type="term" value="F:fibronectin binding"/>
    <property type="evidence" value="ECO:0007669"/>
    <property type="project" value="TreeGrafter"/>
</dbReference>
<feature type="non-terminal residue" evidence="8">
    <location>
        <position position="297"/>
    </location>
</feature>
<evidence type="ECO:0000256" key="2">
    <source>
        <dbReference type="ARBA" id="ARBA00022729"/>
    </source>
</evidence>
<keyword evidence="4" id="KW-0472">Membrane</keyword>
<accession>A0AAD3R0P0</accession>
<reference evidence="8" key="1">
    <citation type="submission" date="2022-08" db="EMBL/GenBank/DDBJ databases">
        <title>Genome sequencing of akame (Lates japonicus).</title>
        <authorList>
            <person name="Hashiguchi Y."/>
            <person name="Takahashi H."/>
        </authorList>
    </citation>
    <scope>NUCLEOTIDE SEQUENCE</scope>
    <source>
        <strain evidence="8">Kochi</strain>
    </source>
</reference>
<dbReference type="Gene3D" id="4.10.1240.30">
    <property type="match status" value="1"/>
</dbReference>
<dbReference type="SUPFAM" id="SSF57196">
    <property type="entry name" value="EGF/Laminin"/>
    <property type="match status" value="2"/>
</dbReference>
<dbReference type="GO" id="GO:0098609">
    <property type="term" value="P:cell-cell adhesion"/>
    <property type="evidence" value="ECO:0007669"/>
    <property type="project" value="TreeGrafter"/>
</dbReference>
<dbReference type="GO" id="GO:0043236">
    <property type="term" value="F:laminin binding"/>
    <property type="evidence" value="ECO:0007669"/>
    <property type="project" value="TreeGrafter"/>
</dbReference>
<dbReference type="GO" id="GO:0033627">
    <property type="term" value="P:cell adhesion mediated by integrin"/>
    <property type="evidence" value="ECO:0007669"/>
    <property type="project" value="TreeGrafter"/>
</dbReference>
<dbReference type="GO" id="GO:0019960">
    <property type="term" value="F:C-X3-C chemokine binding"/>
    <property type="evidence" value="ECO:0007669"/>
    <property type="project" value="TreeGrafter"/>
</dbReference>
<dbReference type="SUPFAM" id="SSF69687">
    <property type="entry name" value="Integrin beta tail domain"/>
    <property type="match status" value="1"/>
</dbReference>
<keyword evidence="3" id="KW-0677">Repeat</keyword>
<dbReference type="InterPro" id="IPR036349">
    <property type="entry name" value="Integrin_bsu_tail_dom_sf"/>
</dbReference>
<gene>
    <name evidence="8" type="ORF">AKAME5_000386700</name>
</gene>
<keyword evidence="8" id="KW-0401">Integrin</keyword>
<comment type="caution">
    <text evidence="8">The sequence shown here is derived from an EMBL/GenBank/DDBJ whole genome shotgun (WGS) entry which is preliminary data.</text>
</comment>
<dbReference type="PROSITE" id="PS00243">
    <property type="entry name" value="I_EGF_1"/>
    <property type="match status" value="1"/>
</dbReference>
<keyword evidence="9" id="KW-1185">Reference proteome</keyword>
<dbReference type="AlphaFoldDB" id="A0AAD3R0P0"/>
<organism evidence="8 9">
    <name type="scientific">Lates japonicus</name>
    <name type="common">Japanese lates</name>
    <dbReference type="NCBI Taxonomy" id="270547"/>
    <lineage>
        <taxon>Eukaryota</taxon>
        <taxon>Metazoa</taxon>
        <taxon>Chordata</taxon>
        <taxon>Craniata</taxon>
        <taxon>Vertebrata</taxon>
        <taxon>Euteleostomi</taxon>
        <taxon>Actinopterygii</taxon>
        <taxon>Neopterygii</taxon>
        <taxon>Teleostei</taxon>
        <taxon>Neoteleostei</taxon>
        <taxon>Acanthomorphata</taxon>
        <taxon>Carangaria</taxon>
        <taxon>Carangaria incertae sedis</taxon>
        <taxon>Centropomidae</taxon>
        <taxon>Lates</taxon>
    </lineage>
</organism>
<dbReference type="PANTHER" id="PTHR10082:SF62">
    <property type="entry name" value="INTEGRIN BETA"/>
    <property type="match status" value="1"/>
</dbReference>
<dbReference type="InterPro" id="IPR013111">
    <property type="entry name" value="EGF_extracell"/>
</dbReference>
<evidence type="ECO:0000313" key="9">
    <source>
        <dbReference type="Proteomes" id="UP001279410"/>
    </source>
</evidence>
<dbReference type="GO" id="GO:0045202">
    <property type="term" value="C:synapse"/>
    <property type="evidence" value="ECO:0007669"/>
    <property type="project" value="TreeGrafter"/>
</dbReference>
<feature type="domain" description="Integrin beta subunit tail" evidence="7">
    <location>
        <begin position="168"/>
        <end position="248"/>
    </location>
</feature>
<dbReference type="GO" id="GO:0007229">
    <property type="term" value="P:integrin-mediated signaling pathway"/>
    <property type="evidence" value="ECO:0007669"/>
    <property type="project" value="UniProtKB-KW"/>
</dbReference>
<dbReference type="GO" id="GO:0016477">
    <property type="term" value="P:cell migration"/>
    <property type="evidence" value="ECO:0007669"/>
    <property type="project" value="TreeGrafter"/>
</dbReference>
<dbReference type="GO" id="GO:0008305">
    <property type="term" value="C:integrin complex"/>
    <property type="evidence" value="ECO:0007669"/>
    <property type="project" value="TreeGrafter"/>
</dbReference>
<keyword evidence="2" id="KW-0732">Signal</keyword>
<name>A0AAD3R0P0_LATJO</name>
<evidence type="ECO:0000256" key="3">
    <source>
        <dbReference type="ARBA" id="ARBA00022737"/>
    </source>
</evidence>
<keyword evidence="4" id="KW-0812">Transmembrane</keyword>
<dbReference type="GO" id="GO:0005925">
    <property type="term" value="C:focal adhesion"/>
    <property type="evidence" value="ECO:0007669"/>
    <property type="project" value="TreeGrafter"/>
</dbReference>
<dbReference type="EMBL" id="BRZM01000010">
    <property type="protein sequence ID" value="GLD50716.1"/>
    <property type="molecule type" value="Genomic_DNA"/>
</dbReference>
<dbReference type="FunFam" id="2.10.25.10:FF:000043">
    <property type="entry name" value="Integrin beta"/>
    <property type="match status" value="1"/>
</dbReference>
<dbReference type="Pfam" id="PF07965">
    <property type="entry name" value="Integrin_B_tail"/>
    <property type="match status" value="1"/>
</dbReference>
<keyword evidence="6" id="KW-0325">Glycoprotein</keyword>
<dbReference type="Pfam" id="PF07974">
    <property type="entry name" value="EGF_2"/>
    <property type="match status" value="1"/>
</dbReference>
<dbReference type="FunFam" id="4.10.1240.30:FF:000002">
    <property type="entry name" value="Integrin beta"/>
    <property type="match status" value="1"/>
</dbReference>
<dbReference type="GO" id="GO:0098639">
    <property type="term" value="F:collagen binding involved in cell-matrix adhesion"/>
    <property type="evidence" value="ECO:0007669"/>
    <property type="project" value="TreeGrafter"/>
</dbReference>
<dbReference type="SUPFAM" id="SSF103575">
    <property type="entry name" value="Plexin repeat"/>
    <property type="match status" value="1"/>
</dbReference>
<dbReference type="Gene3D" id="2.10.25.10">
    <property type="entry name" value="Laminin"/>
    <property type="match status" value="2"/>
</dbReference>
<evidence type="ECO:0000256" key="4">
    <source>
        <dbReference type="ARBA" id="ARBA00022989"/>
    </source>
</evidence>
<dbReference type="Gene3D" id="3.30.1680.10">
    <property type="entry name" value="ligand-binding face of the semaphorins, domain 2"/>
    <property type="match status" value="1"/>
</dbReference>
<dbReference type="InterPro" id="IPR015812">
    <property type="entry name" value="Integrin_bsu"/>
</dbReference>
<evidence type="ECO:0000256" key="5">
    <source>
        <dbReference type="ARBA" id="ARBA00023157"/>
    </source>
</evidence>
<keyword evidence="4" id="KW-1133">Transmembrane helix</keyword>
<dbReference type="PANTHER" id="PTHR10082">
    <property type="entry name" value="INTEGRIN BETA SUBUNIT"/>
    <property type="match status" value="1"/>
</dbReference>
<keyword evidence="5" id="KW-1015">Disulfide bond</keyword>
<evidence type="ECO:0000256" key="6">
    <source>
        <dbReference type="ARBA" id="ARBA00023180"/>
    </source>
</evidence>
<dbReference type="SMART" id="SM01242">
    <property type="entry name" value="Integrin_B_tail"/>
    <property type="match status" value="1"/>
</dbReference>